<dbReference type="InterPro" id="IPR017896">
    <property type="entry name" value="4Fe4S_Fe-S-bd"/>
</dbReference>
<dbReference type="AlphaFoldDB" id="A0A7C1AVM7"/>
<sequence>MKELVVISGKGGTGKTSIVAAFAGLAKNAVFADCDVDAADLHLVLEPKVKHMSDFSGGKQASIVAEKCIACGKCRELCRFGAISLDGPANEAVSKTFTVDPISCEGCKVCVEFCPVDAIEFNDSINGRWFISDTRFGTMVHAQLGIAEENSGKLVTLIRKEAKRIASEENKDLIIVDGSPGIGCPVIASITGADLVLIVTEPTLSAKHDLERVVDLAQGFKIPVMVTINKCDLNPDMAGQIEKYADMRNVKVVGKIRYDTAFTKAQILRSTVLEYTSGAVSEEIRALWRNVTYALI</sequence>
<dbReference type="InterPro" id="IPR027417">
    <property type="entry name" value="P-loop_NTPase"/>
</dbReference>
<comment type="caution">
    <text evidence="5">The sequence shown here is derived from an EMBL/GenBank/DDBJ whole genome shotgun (WGS) entry which is preliminary data.</text>
</comment>
<dbReference type="PROSITE" id="PS00198">
    <property type="entry name" value="4FE4S_FER_1"/>
    <property type="match status" value="1"/>
</dbReference>
<organism evidence="5">
    <name type="scientific">Thermodesulforhabdus norvegica</name>
    <dbReference type="NCBI Taxonomy" id="39841"/>
    <lineage>
        <taxon>Bacteria</taxon>
        <taxon>Pseudomonadati</taxon>
        <taxon>Thermodesulfobacteriota</taxon>
        <taxon>Syntrophobacteria</taxon>
        <taxon>Syntrophobacterales</taxon>
        <taxon>Thermodesulforhabdaceae</taxon>
        <taxon>Thermodesulforhabdus</taxon>
    </lineage>
</organism>
<keyword evidence="3" id="KW-0411">Iron-sulfur</keyword>
<proteinExistence type="predicted"/>
<name>A0A7C1AVM7_9BACT</name>
<evidence type="ECO:0000256" key="3">
    <source>
        <dbReference type="ARBA" id="ARBA00023014"/>
    </source>
</evidence>
<dbReference type="PROSITE" id="PS51379">
    <property type="entry name" value="4FE4S_FER_2"/>
    <property type="match status" value="2"/>
</dbReference>
<keyword evidence="1" id="KW-0479">Metal-binding</keyword>
<dbReference type="Pfam" id="PF12838">
    <property type="entry name" value="Fer4_7"/>
    <property type="match status" value="1"/>
</dbReference>
<gene>
    <name evidence="5" type="ORF">ENG14_00425</name>
</gene>
<dbReference type="GO" id="GO:0046872">
    <property type="term" value="F:metal ion binding"/>
    <property type="evidence" value="ECO:0007669"/>
    <property type="project" value="UniProtKB-KW"/>
</dbReference>
<dbReference type="Gene3D" id="3.40.50.300">
    <property type="entry name" value="P-loop containing nucleotide triphosphate hydrolases"/>
    <property type="match status" value="1"/>
</dbReference>
<evidence type="ECO:0000256" key="1">
    <source>
        <dbReference type="ARBA" id="ARBA00022723"/>
    </source>
</evidence>
<dbReference type="CDD" id="cd03110">
    <property type="entry name" value="SIMIBI_bact_arch"/>
    <property type="match status" value="1"/>
</dbReference>
<evidence type="ECO:0000313" key="5">
    <source>
        <dbReference type="EMBL" id="HDL89351.1"/>
    </source>
</evidence>
<feature type="domain" description="4Fe-4S ferredoxin-type" evidence="4">
    <location>
        <begin position="59"/>
        <end position="88"/>
    </location>
</feature>
<dbReference type="Gene3D" id="3.30.70.20">
    <property type="match status" value="1"/>
</dbReference>
<dbReference type="SUPFAM" id="SSF52540">
    <property type="entry name" value="P-loop containing nucleoside triphosphate hydrolases"/>
    <property type="match status" value="1"/>
</dbReference>
<dbReference type="EMBL" id="DQZW01000020">
    <property type="protein sequence ID" value="HDL89351.1"/>
    <property type="molecule type" value="Genomic_DNA"/>
</dbReference>
<accession>A0A7C1AVM7</accession>
<dbReference type="PANTHER" id="PTHR43534:SF1">
    <property type="entry name" value="4FE-4S CLUSTER CONTAINING PARA FAMILY ATPASE PROTEIN"/>
    <property type="match status" value="1"/>
</dbReference>
<dbReference type="InterPro" id="IPR017900">
    <property type="entry name" value="4Fe4S_Fe_S_CS"/>
</dbReference>
<feature type="domain" description="4Fe-4S ferredoxin-type" evidence="4">
    <location>
        <begin position="95"/>
        <end position="124"/>
    </location>
</feature>
<dbReference type="PANTHER" id="PTHR43534">
    <property type="entry name" value="MIND SUPERFAMILY P-LOOP ATPASE CONTAINING AN INSERTED FERREDOXIN DOMAIN"/>
    <property type="match status" value="1"/>
</dbReference>
<dbReference type="Proteomes" id="UP000886355">
    <property type="component" value="Unassembled WGS sequence"/>
</dbReference>
<reference evidence="5" key="1">
    <citation type="journal article" date="2020" name="mSystems">
        <title>Genome- and Community-Level Interaction Insights into Carbon Utilization and Element Cycling Functions of Hydrothermarchaeota in Hydrothermal Sediment.</title>
        <authorList>
            <person name="Zhou Z."/>
            <person name="Liu Y."/>
            <person name="Xu W."/>
            <person name="Pan J."/>
            <person name="Luo Z.H."/>
            <person name="Li M."/>
        </authorList>
    </citation>
    <scope>NUCLEOTIDE SEQUENCE [LARGE SCALE GENOMIC DNA]</scope>
    <source>
        <strain evidence="5">HyVt-19</strain>
    </source>
</reference>
<dbReference type="GO" id="GO:0051536">
    <property type="term" value="F:iron-sulfur cluster binding"/>
    <property type="evidence" value="ECO:0007669"/>
    <property type="project" value="UniProtKB-KW"/>
</dbReference>
<evidence type="ECO:0000259" key="4">
    <source>
        <dbReference type="PROSITE" id="PS51379"/>
    </source>
</evidence>
<protein>
    <submittedName>
        <fullName evidence="5">4Fe-4S dicluster domain-containing protein</fullName>
    </submittedName>
</protein>
<evidence type="ECO:0000256" key="2">
    <source>
        <dbReference type="ARBA" id="ARBA00023004"/>
    </source>
</evidence>
<keyword evidence="2" id="KW-0408">Iron</keyword>
<dbReference type="SUPFAM" id="SSF54862">
    <property type="entry name" value="4Fe-4S ferredoxins"/>
    <property type="match status" value="1"/>
</dbReference>